<reference evidence="2" key="1">
    <citation type="submission" date="2019-11" db="EMBL/GenBank/DDBJ databases">
        <authorList>
            <person name="Feng L."/>
        </authorList>
    </citation>
    <scope>NUCLEOTIDE SEQUENCE</scope>
    <source>
        <strain evidence="2">VrattiLFYP33</strain>
    </source>
</reference>
<organism evidence="2">
    <name type="scientific">Veillonella ratti</name>
    <dbReference type="NCBI Taxonomy" id="103892"/>
    <lineage>
        <taxon>Bacteria</taxon>
        <taxon>Bacillati</taxon>
        <taxon>Bacillota</taxon>
        <taxon>Negativicutes</taxon>
        <taxon>Veillonellales</taxon>
        <taxon>Veillonellaceae</taxon>
        <taxon>Veillonella</taxon>
    </lineage>
</organism>
<dbReference type="RefSeq" id="WP_156704030.1">
    <property type="nucleotide sequence ID" value="NZ_CACRUX010000012.1"/>
</dbReference>
<feature type="compositionally biased region" description="Basic and acidic residues" evidence="1">
    <location>
        <begin position="56"/>
        <end position="69"/>
    </location>
</feature>
<sequence length="107" mass="11809">MSISKSQIESILNQTKQTKELVEKAPETAKQAAALEYCDNTIALWEVALEGLAAKDAEKKSEKVADEPAKAPAKKKATPKKKEEPPKEEPLIEETATDEVDDEDWLS</sequence>
<protein>
    <submittedName>
        <fullName evidence="2">Uncharacterized protein</fullName>
    </submittedName>
</protein>
<dbReference type="EMBL" id="CACRUX010000012">
    <property type="protein sequence ID" value="VYT72720.1"/>
    <property type="molecule type" value="Genomic_DNA"/>
</dbReference>
<feature type="compositionally biased region" description="Basic and acidic residues" evidence="1">
    <location>
        <begin position="80"/>
        <end position="90"/>
    </location>
</feature>
<evidence type="ECO:0000256" key="1">
    <source>
        <dbReference type="SAM" id="MobiDB-lite"/>
    </source>
</evidence>
<name>A0A6N2Z4F9_9FIRM</name>
<feature type="region of interest" description="Disordered" evidence="1">
    <location>
        <begin position="56"/>
        <end position="107"/>
    </location>
</feature>
<accession>A0A6N2Z4F9</accession>
<dbReference type="AlphaFoldDB" id="A0A6N2Z4F9"/>
<feature type="compositionally biased region" description="Acidic residues" evidence="1">
    <location>
        <begin position="91"/>
        <end position="107"/>
    </location>
</feature>
<gene>
    <name evidence="2" type="ORF">VRLFYP33_00379</name>
</gene>
<proteinExistence type="predicted"/>
<evidence type="ECO:0000313" key="2">
    <source>
        <dbReference type="EMBL" id="VYT72720.1"/>
    </source>
</evidence>